<organism evidence="7 8">
    <name type="scientific">Xylaria arbuscula</name>
    <dbReference type="NCBI Taxonomy" id="114810"/>
    <lineage>
        <taxon>Eukaryota</taxon>
        <taxon>Fungi</taxon>
        <taxon>Dikarya</taxon>
        <taxon>Ascomycota</taxon>
        <taxon>Pezizomycotina</taxon>
        <taxon>Sordariomycetes</taxon>
        <taxon>Xylariomycetidae</taxon>
        <taxon>Xylariales</taxon>
        <taxon>Xylariaceae</taxon>
        <taxon>Xylaria</taxon>
    </lineage>
</organism>
<keyword evidence="3" id="KW-0539">Nucleus</keyword>
<dbReference type="EMBL" id="JANPWZ010001115">
    <property type="protein sequence ID" value="KAJ3568648.1"/>
    <property type="molecule type" value="Genomic_DNA"/>
</dbReference>
<feature type="compositionally biased region" description="Acidic residues" evidence="5">
    <location>
        <begin position="67"/>
        <end position="79"/>
    </location>
</feature>
<dbReference type="Pfam" id="PF00076">
    <property type="entry name" value="RRM_1"/>
    <property type="match status" value="1"/>
</dbReference>
<feature type="compositionally biased region" description="Basic residues" evidence="5">
    <location>
        <begin position="328"/>
        <end position="340"/>
    </location>
</feature>
<name>A0A9W8NCQ1_9PEZI</name>
<dbReference type="PANTHER" id="PTHR46754">
    <property type="entry name" value="MKI67 FHA DOMAIN-INTERACTING NUCLEOLAR PHOSPHOPROTEIN"/>
    <property type="match status" value="1"/>
</dbReference>
<dbReference type="VEuPathDB" id="FungiDB:F4678DRAFT_458079"/>
<dbReference type="GO" id="GO:0003723">
    <property type="term" value="F:RNA binding"/>
    <property type="evidence" value="ECO:0007669"/>
    <property type="project" value="UniProtKB-UniRule"/>
</dbReference>
<reference evidence="7" key="1">
    <citation type="submission" date="2022-07" db="EMBL/GenBank/DDBJ databases">
        <title>Genome Sequence of Xylaria arbuscula.</title>
        <authorList>
            <person name="Buettner E."/>
        </authorList>
    </citation>
    <scope>NUCLEOTIDE SEQUENCE</scope>
    <source>
        <strain evidence="7">VT107</strain>
    </source>
</reference>
<dbReference type="SUPFAM" id="SSF54928">
    <property type="entry name" value="RNA-binding domain, RBD"/>
    <property type="match status" value="1"/>
</dbReference>
<evidence type="ECO:0000313" key="7">
    <source>
        <dbReference type="EMBL" id="KAJ3568648.1"/>
    </source>
</evidence>
<keyword evidence="2 4" id="KW-0694">RNA-binding</keyword>
<dbReference type="PROSITE" id="PS50102">
    <property type="entry name" value="RRM"/>
    <property type="match status" value="1"/>
</dbReference>
<feature type="compositionally biased region" description="Basic and acidic residues" evidence="5">
    <location>
        <begin position="56"/>
        <end position="66"/>
    </location>
</feature>
<proteinExistence type="predicted"/>
<dbReference type="SMART" id="SM00360">
    <property type="entry name" value="RRM"/>
    <property type="match status" value="1"/>
</dbReference>
<feature type="domain" description="RRM" evidence="6">
    <location>
        <begin position="128"/>
        <end position="206"/>
    </location>
</feature>
<evidence type="ECO:0000256" key="4">
    <source>
        <dbReference type="PROSITE-ProRule" id="PRU00176"/>
    </source>
</evidence>
<feature type="region of interest" description="Disordered" evidence="5">
    <location>
        <begin position="1"/>
        <end position="96"/>
    </location>
</feature>
<dbReference type="InterPro" id="IPR035979">
    <property type="entry name" value="RBD_domain_sf"/>
</dbReference>
<evidence type="ECO:0000256" key="5">
    <source>
        <dbReference type="SAM" id="MobiDB-lite"/>
    </source>
</evidence>
<gene>
    <name evidence="7" type="ORF">NPX13_g6349</name>
</gene>
<dbReference type="CDD" id="cd12307">
    <property type="entry name" value="RRM_NIFK_like"/>
    <property type="match status" value="1"/>
</dbReference>
<sequence>MPELRPRKAPAAKTLPKEKTPNKRKVATNDDASPIATKKVKGDVQSKKTKRSSATKRQEEEEKPAIEEEEDEVSGDDEALALAKIVDSDDEADDADDAMPDEEIKALELPKVSKQITKSSEPDSSEPGVVYVGRIPRGFYEHQMREYFLQFGDVNKIRMSRNKTTGQSKHFAFIEFAELGVAEIVAKTMDNYLLAGHILKVKMVPKSQIHEKLWVGANKRFKKIPWNKMAGNKLKKPLSESAWTEKISKEETKRNQRAKKMLELGYEFEAPKLKSVHDTDDSTAALEASEDAAPKALEAAPQPDEANDEPASTTKKASKGDKKPAAKSTKKAKKGKKAAS</sequence>
<feature type="region of interest" description="Disordered" evidence="5">
    <location>
        <begin position="275"/>
        <end position="340"/>
    </location>
</feature>
<evidence type="ECO:0000259" key="6">
    <source>
        <dbReference type="PROSITE" id="PS50102"/>
    </source>
</evidence>
<comment type="subcellular location">
    <subcellularLocation>
        <location evidence="1">Nucleus</location>
        <location evidence="1">Nucleolus</location>
    </subcellularLocation>
</comment>
<accession>A0A9W8NCQ1</accession>
<dbReference type="Proteomes" id="UP001148614">
    <property type="component" value="Unassembled WGS sequence"/>
</dbReference>
<keyword evidence="8" id="KW-1185">Reference proteome</keyword>
<dbReference type="GO" id="GO:0005730">
    <property type="term" value="C:nucleolus"/>
    <property type="evidence" value="ECO:0007669"/>
    <property type="project" value="UniProtKB-SubCell"/>
</dbReference>
<dbReference type="Gene3D" id="3.30.70.330">
    <property type="match status" value="1"/>
</dbReference>
<protein>
    <recommendedName>
        <fullName evidence="6">RRM domain-containing protein</fullName>
    </recommendedName>
</protein>
<dbReference type="InterPro" id="IPR000504">
    <property type="entry name" value="RRM_dom"/>
</dbReference>
<evidence type="ECO:0000256" key="1">
    <source>
        <dbReference type="ARBA" id="ARBA00004604"/>
    </source>
</evidence>
<dbReference type="AlphaFoldDB" id="A0A9W8NCQ1"/>
<evidence type="ECO:0000313" key="8">
    <source>
        <dbReference type="Proteomes" id="UP001148614"/>
    </source>
</evidence>
<evidence type="ECO:0000256" key="3">
    <source>
        <dbReference type="ARBA" id="ARBA00023242"/>
    </source>
</evidence>
<dbReference type="InterPro" id="IPR012677">
    <property type="entry name" value="Nucleotide-bd_a/b_plait_sf"/>
</dbReference>
<comment type="caution">
    <text evidence="7">The sequence shown here is derived from an EMBL/GenBank/DDBJ whole genome shotgun (WGS) entry which is preliminary data.</text>
</comment>
<feature type="region of interest" description="Disordered" evidence="5">
    <location>
        <begin position="108"/>
        <end position="127"/>
    </location>
</feature>
<evidence type="ECO:0000256" key="2">
    <source>
        <dbReference type="ARBA" id="ARBA00022884"/>
    </source>
</evidence>